<dbReference type="EC" id="3.4.24.-" evidence="10"/>
<evidence type="ECO:0000256" key="2">
    <source>
        <dbReference type="ARBA" id="ARBA00022723"/>
    </source>
</evidence>
<keyword evidence="3 10" id="KW-0732">Signal</keyword>
<feature type="binding site" evidence="9">
    <location>
        <position position="179"/>
    </location>
    <ligand>
        <name>Zn(2+)</name>
        <dbReference type="ChEBI" id="CHEBI:29105"/>
        <note>catalytic</note>
    </ligand>
</feature>
<evidence type="ECO:0000256" key="6">
    <source>
        <dbReference type="ARBA" id="ARBA00023049"/>
    </source>
</evidence>
<evidence type="ECO:0000256" key="4">
    <source>
        <dbReference type="ARBA" id="ARBA00022801"/>
    </source>
</evidence>
<keyword evidence="5 9" id="KW-0862">Zinc</keyword>
<dbReference type="PRINTS" id="PR00480">
    <property type="entry name" value="ASTACIN"/>
</dbReference>
<dbReference type="PANTHER" id="PTHR10127:SF838">
    <property type="entry name" value="METALLOENDOPEPTIDASE"/>
    <property type="match status" value="1"/>
</dbReference>
<dbReference type="AlphaFoldDB" id="A0ABD1J5Y6"/>
<keyword evidence="1 9" id="KW-0645">Protease</keyword>
<dbReference type="PROSITE" id="PS51864">
    <property type="entry name" value="ASTACIN"/>
    <property type="match status" value="1"/>
</dbReference>
<dbReference type="SUPFAM" id="SSF55486">
    <property type="entry name" value="Metalloproteases ('zincins'), catalytic domain"/>
    <property type="match status" value="1"/>
</dbReference>
<evidence type="ECO:0000256" key="3">
    <source>
        <dbReference type="ARBA" id="ARBA00022729"/>
    </source>
</evidence>
<comment type="caution">
    <text evidence="9">Lacks conserved residue(s) required for the propagation of feature annotation.</text>
</comment>
<dbReference type="InterPro" id="IPR001506">
    <property type="entry name" value="Peptidase_M12A"/>
</dbReference>
<feature type="chain" id="PRO_5044531715" description="Metalloendopeptidase" evidence="10">
    <location>
        <begin position="21"/>
        <end position="279"/>
    </location>
</feature>
<dbReference type="InterPro" id="IPR006026">
    <property type="entry name" value="Peptidase_Metallo"/>
</dbReference>
<comment type="cofactor">
    <cofactor evidence="9 10">
        <name>Zn(2+)</name>
        <dbReference type="ChEBI" id="CHEBI:29105"/>
    </cofactor>
    <text evidence="9 10">Binds 1 zinc ion per subunit.</text>
</comment>
<dbReference type="Pfam" id="PF01400">
    <property type="entry name" value="Astacin"/>
    <property type="match status" value="1"/>
</dbReference>
<proteinExistence type="predicted"/>
<feature type="binding site" evidence="9">
    <location>
        <position position="189"/>
    </location>
    <ligand>
        <name>Zn(2+)</name>
        <dbReference type="ChEBI" id="CHEBI:29105"/>
        <note>catalytic</note>
    </ligand>
</feature>
<evidence type="ECO:0000313" key="12">
    <source>
        <dbReference type="EMBL" id="KAL2081393.1"/>
    </source>
</evidence>
<keyword evidence="13" id="KW-1185">Reference proteome</keyword>
<dbReference type="GO" id="GO:0006508">
    <property type="term" value="P:proteolysis"/>
    <property type="evidence" value="ECO:0007669"/>
    <property type="project" value="UniProtKB-KW"/>
</dbReference>
<feature type="domain" description="Peptidase M12A" evidence="11">
    <location>
        <begin position="81"/>
        <end position="278"/>
    </location>
</feature>
<feature type="signal peptide" evidence="10">
    <location>
        <begin position="1"/>
        <end position="20"/>
    </location>
</feature>
<keyword evidence="2 9" id="KW-0479">Metal-binding</keyword>
<accession>A0ABD1J5Y6</accession>
<evidence type="ECO:0000313" key="13">
    <source>
        <dbReference type="Proteomes" id="UP001591681"/>
    </source>
</evidence>
<keyword evidence="4 9" id="KW-0378">Hydrolase</keyword>
<dbReference type="EMBL" id="JBHFQA010000020">
    <property type="protein sequence ID" value="KAL2081393.1"/>
    <property type="molecule type" value="Genomic_DNA"/>
</dbReference>
<dbReference type="GO" id="GO:0004222">
    <property type="term" value="F:metalloendopeptidase activity"/>
    <property type="evidence" value="ECO:0007669"/>
    <property type="project" value="UniProtKB-UniRule"/>
</dbReference>
<dbReference type="GO" id="GO:0008270">
    <property type="term" value="F:zinc ion binding"/>
    <property type="evidence" value="ECO:0007669"/>
    <property type="project" value="UniProtKB-UniRule"/>
</dbReference>
<keyword evidence="7" id="KW-0865">Zymogen</keyword>
<evidence type="ECO:0000256" key="10">
    <source>
        <dbReference type="RuleBase" id="RU361183"/>
    </source>
</evidence>
<comment type="caution">
    <text evidence="12">The sequence shown here is derived from an EMBL/GenBank/DDBJ whole genome shotgun (WGS) entry which is preliminary data.</text>
</comment>
<evidence type="ECO:0000256" key="5">
    <source>
        <dbReference type="ARBA" id="ARBA00022833"/>
    </source>
</evidence>
<gene>
    <name evidence="12" type="ORF">ACEWY4_023246</name>
</gene>
<organism evidence="12 13">
    <name type="scientific">Coilia grayii</name>
    <name type="common">Gray's grenadier anchovy</name>
    <dbReference type="NCBI Taxonomy" id="363190"/>
    <lineage>
        <taxon>Eukaryota</taxon>
        <taxon>Metazoa</taxon>
        <taxon>Chordata</taxon>
        <taxon>Craniata</taxon>
        <taxon>Vertebrata</taxon>
        <taxon>Euteleostomi</taxon>
        <taxon>Actinopterygii</taxon>
        <taxon>Neopterygii</taxon>
        <taxon>Teleostei</taxon>
        <taxon>Clupei</taxon>
        <taxon>Clupeiformes</taxon>
        <taxon>Clupeoidei</taxon>
        <taxon>Engraulidae</taxon>
        <taxon>Coilinae</taxon>
        <taxon>Coilia</taxon>
    </lineage>
</organism>
<dbReference type="InterPro" id="IPR024079">
    <property type="entry name" value="MetalloPept_cat_dom_sf"/>
</dbReference>
<evidence type="ECO:0000256" key="9">
    <source>
        <dbReference type="PROSITE-ProRule" id="PRU01211"/>
    </source>
</evidence>
<evidence type="ECO:0000256" key="8">
    <source>
        <dbReference type="ARBA" id="ARBA00023157"/>
    </source>
</evidence>
<evidence type="ECO:0000256" key="7">
    <source>
        <dbReference type="ARBA" id="ARBA00023145"/>
    </source>
</evidence>
<evidence type="ECO:0000259" key="11">
    <source>
        <dbReference type="PROSITE" id="PS51864"/>
    </source>
</evidence>
<dbReference type="PANTHER" id="PTHR10127">
    <property type="entry name" value="DISCOIDIN, CUB, EGF, LAMININ , AND ZINC METALLOPROTEASE DOMAIN CONTAINING"/>
    <property type="match status" value="1"/>
</dbReference>
<keyword evidence="8" id="KW-1015">Disulfide bond</keyword>
<keyword evidence="6 9" id="KW-0482">Metalloprotease</keyword>
<dbReference type="FunFam" id="3.40.390.10:FF:000040">
    <property type="entry name" value="Metalloendopeptidase"/>
    <property type="match status" value="1"/>
</dbReference>
<sequence>MICMGAFFAVTLSVVTEIWTFPLQNASMVRRAEARVKREPSVFLDPEDISVMDKIISANRRIGVAGLSIRDADIATSNPRSALICPANSCLWPKSVDGFVYVPYMISQFYDDMDRITIETGMLDIMSQTCVKFIPRTHQANFLNIQPKRGCWSFLGMIGGPQTVSLQTPACMWSGVATHELMHALSFVHEHSRSDRDSYVTIRWENIMRGQVHNFQKHKTRNSLAYDYSSIMHYGRYAFSEEGEPTIIPKPDPTIPIGQRNGPSVSDIHKINVLYDCGG</sequence>
<feature type="binding site" evidence="9">
    <location>
        <position position="183"/>
    </location>
    <ligand>
        <name>Zn(2+)</name>
        <dbReference type="ChEBI" id="CHEBI:29105"/>
        <note>catalytic</note>
    </ligand>
</feature>
<evidence type="ECO:0000256" key="1">
    <source>
        <dbReference type="ARBA" id="ARBA00022670"/>
    </source>
</evidence>
<feature type="active site" evidence="9">
    <location>
        <position position="180"/>
    </location>
</feature>
<protein>
    <recommendedName>
        <fullName evidence="10">Metalloendopeptidase</fullName>
        <ecNumber evidence="10">3.4.24.-</ecNumber>
    </recommendedName>
</protein>
<dbReference type="Proteomes" id="UP001591681">
    <property type="component" value="Unassembled WGS sequence"/>
</dbReference>
<dbReference type="Gene3D" id="3.40.390.10">
    <property type="entry name" value="Collagenase (Catalytic Domain)"/>
    <property type="match status" value="1"/>
</dbReference>
<reference evidence="12 13" key="1">
    <citation type="submission" date="2024-09" db="EMBL/GenBank/DDBJ databases">
        <title>A chromosome-level genome assembly of Gray's grenadier anchovy, Coilia grayii.</title>
        <authorList>
            <person name="Fu Z."/>
        </authorList>
    </citation>
    <scope>NUCLEOTIDE SEQUENCE [LARGE SCALE GENOMIC DNA]</scope>
    <source>
        <strain evidence="12">G4</strain>
        <tissue evidence="12">Muscle</tissue>
    </source>
</reference>
<dbReference type="SMART" id="SM00235">
    <property type="entry name" value="ZnMc"/>
    <property type="match status" value="1"/>
</dbReference>
<name>A0ABD1J5Y6_9TELE</name>